<keyword evidence="2" id="KW-0560">Oxidoreductase</keyword>
<dbReference type="GO" id="GO:0016491">
    <property type="term" value="F:oxidoreductase activity"/>
    <property type="evidence" value="ECO:0007669"/>
    <property type="project" value="UniProtKB-KW"/>
</dbReference>
<dbReference type="InterPro" id="IPR011706">
    <property type="entry name" value="Cu-oxidase_C"/>
</dbReference>
<dbReference type="PROSITE" id="PS51318">
    <property type="entry name" value="TAT"/>
    <property type="match status" value="1"/>
</dbReference>
<dbReference type="AlphaFoldDB" id="A0A2P2BX28"/>
<keyword evidence="1" id="KW-0479">Metal-binding</keyword>
<dbReference type="CDD" id="cd13896">
    <property type="entry name" value="CuRO_3_CopA"/>
    <property type="match status" value="1"/>
</dbReference>
<dbReference type="CDD" id="cd13870">
    <property type="entry name" value="CuRO_2_CopA_like_1"/>
    <property type="match status" value="1"/>
</dbReference>
<evidence type="ECO:0000256" key="4">
    <source>
        <dbReference type="SAM" id="MobiDB-lite"/>
    </source>
</evidence>
<keyword evidence="3" id="KW-0186">Copper</keyword>
<feature type="domain" description="Plastocyanin-like" evidence="6">
    <location>
        <begin position="384"/>
        <end position="490"/>
    </location>
</feature>
<reference evidence="8" key="1">
    <citation type="submission" date="2015-08" db="EMBL/GenBank/DDBJ databases">
        <authorList>
            <person name="Babu N.S."/>
            <person name="Beckwith C.J."/>
            <person name="Beseler K.G."/>
            <person name="Brison A."/>
            <person name="Carone J.V."/>
            <person name="Caskin T.P."/>
            <person name="Diamond M."/>
            <person name="Durham M.E."/>
            <person name="Foxe J.M."/>
            <person name="Go M."/>
            <person name="Henderson B.A."/>
            <person name="Jones I.B."/>
            <person name="McGettigan J.A."/>
            <person name="Micheletti S.J."/>
            <person name="Nasrallah M.E."/>
            <person name="Ortiz D."/>
            <person name="Piller C.R."/>
            <person name="Privatt S.R."/>
            <person name="Schneider S.L."/>
            <person name="Sharp S."/>
            <person name="Smith T.C."/>
            <person name="Stanton J.D."/>
            <person name="Ullery H.E."/>
            <person name="Wilson R.J."/>
            <person name="Serrano M.G."/>
            <person name="Buck G."/>
            <person name="Lee V."/>
            <person name="Wang Y."/>
            <person name="Carvalho R."/>
            <person name="Voegtly L."/>
            <person name="Shi R."/>
            <person name="Duckworth R."/>
            <person name="Johnson A."/>
            <person name="Loviza R."/>
            <person name="Walstead R."/>
            <person name="Shah Z."/>
            <person name="Kiflezghi M."/>
            <person name="Wade K."/>
            <person name="Ball S.L."/>
            <person name="Bradley K.W."/>
            <person name="Asai D.J."/>
            <person name="Bowman C.A."/>
            <person name="Russell D.A."/>
            <person name="Pope W.H."/>
            <person name="Jacobs-Sera D."/>
            <person name="Hendrix R.W."/>
            <person name="Hatfull G.F."/>
        </authorList>
    </citation>
    <scope>NUCLEOTIDE SEQUENCE</scope>
</reference>
<dbReference type="InterPro" id="IPR001117">
    <property type="entry name" value="Cu-oxidase_2nd"/>
</dbReference>
<accession>A0A2P2BX28</accession>
<dbReference type="InterPro" id="IPR045087">
    <property type="entry name" value="Cu-oxidase_fam"/>
</dbReference>
<dbReference type="InterPro" id="IPR008972">
    <property type="entry name" value="Cupredoxin"/>
</dbReference>
<dbReference type="PANTHER" id="PTHR11709:SF394">
    <property type="entry name" value="FI03373P-RELATED"/>
    <property type="match status" value="1"/>
</dbReference>
<feature type="compositionally biased region" description="Low complexity" evidence="4">
    <location>
        <begin position="202"/>
        <end position="228"/>
    </location>
</feature>
<evidence type="ECO:0000256" key="3">
    <source>
        <dbReference type="ARBA" id="ARBA00023008"/>
    </source>
</evidence>
<dbReference type="PANTHER" id="PTHR11709">
    <property type="entry name" value="MULTI-COPPER OXIDASE"/>
    <property type="match status" value="1"/>
</dbReference>
<dbReference type="InterPro" id="IPR034279">
    <property type="entry name" value="CuRO_3_CopA"/>
</dbReference>
<sequence length="492" mass="52549">MHEISRRVVLLGGMTVSATVALPACSGTSRTKAPTFATAARLRPIAGQRVVERSVRAKATSLDLGGTTVETWAFGDTAPGPLIRATAGDLLRIRVENELPADTSVHWHGIALRNVADGVPGLTQAPIAAGSSYLYEFIAPDPGTYFYHPHVGVQLDRGLYAPLIIDDPHEPGDYDLEWVVVLDDWVDGTGRTPDDVLADLTGSSGDSSDSNSSDSMGGMDMGTMSMGGAPPFGDAGDVTYPHYLINGRLPAAPDVLRGKPGQRVRLRIINAGADTIFTVALGEHRLTITHTDGFPVQPQDTGAFYIGMGERYDALVTLGDGVFPLVAAPYGKEGQARALIRTSSGDAPDAAVHPAELDGPILEGADLQPSDASRLTAREPDSSHAVHLSGQMMPYQWAINGAPYGKNDPLMINEGDRVRLAMMNMTQMTHPMHVHGHTFALPSGLRKDTVLVKPKSSLAVDVQADNPGDWMTHCHNIYHAEAGMMIALKYRK</sequence>
<dbReference type="Pfam" id="PF07732">
    <property type="entry name" value="Cu-oxidase_3"/>
    <property type="match status" value="1"/>
</dbReference>
<evidence type="ECO:0000259" key="7">
    <source>
        <dbReference type="Pfam" id="PF07732"/>
    </source>
</evidence>
<gene>
    <name evidence="8" type="ORF">NOCA2150047</name>
</gene>
<dbReference type="PROSITE" id="PS00080">
    <property type="entry name" value="MULTICOPPER_OXIDASE2"/>
    <property type="match status" value="1"/>
</dbReference>
<protein>
    <submittedName>
        <fullName evidence="8">Multicopper oxidase type 3</fullName>
    </submittedName>
</protein>
<dbReference type="Gene3D" id="2.60.40.420">
    <property type="entry name" value="Cupredoxins - blue copper proteins"/>
    <property type="match status" value="3"/>
</dbReference>
<dbReference type="InterPro" id="IPR006311">
    <property type="entry name" value="TAT_signal"/>
</dbReference>
<dbReference type="SUPFAM" id="SSF49503">
    <property type="entry name" value="Cupredoxins"/>
    <property type="match status" value="3"/>
</dbReference>
<evidence type="ECO:0000259" key="5">
    <source>
        <dbReference type="Pfam" id="PF00394"/>
    </source>
</evidence>
<dbReference type="InterPro" id="IPR002355">
    <property type="entry name" value="Cu_oxidase_Cu_BS"/>
</dbReference>
<proteinExistence type="predicted"/>
<evidence type="ECO:0000259" key="6">
    <source>
        <dbReference type="Pfam" id="PF07731"/>
    </source>
</evidence>
<dbReference type="InterPro" id="IPR011707">
    <property type="entry name" value="Cu-oxidase-like_N"/>
</dbReference>
<evidence type="ECO:0000256" key="2">
    <source>
        <dbReference type="ARBA" id="ARBA00023002"/>
    </source>
</evidence>
<name>A0A2P2BX28_9ZZZZ</name>
<evidence type="ECO:0000313" key="8">
    <source>
        <dbReference type="EMBL" id="CUR54305.1"/>
    </source>
</evidence>
<feature type="domain" description="Plastocyanin-like" evidence="5">
    <location>
        <begin position="242"/>
        <end position="338"/>
    </location>
</feature>
<dbReference type="GO" id="GO:0005507">
    <property type="term" value="F:copper ion binding"/>
    <property type="evidence" value="ECO:0007669"/>
    <property type="project" value="InterPro"/>
</dbReference>
<feature type="region of interest" description="Disordered" evidence="4">
    <location>
        <begin position="196"/>
        <end position="228"/>
    </location>
</feature>
<dbReference type="EMBL" id="CZKA01000007">
    <property type="protein sequence ID" value="CUR54305.1"/>
    <property type="molecule type" value="Genomic_DNA"/>
</dbReference>
<organism evidence="8">
    <name type="scientific">metagenome</name>
    <dbReference type="NCBI Taxonomy" id="256318"/>
    <lineage>
        <taxon>unclassified sequences</taxon>
        <taxon>metagenomes</taxon>
    </lineage>
</organism>
<dbReference type="CDD" id="cd13861">
    <property type="entry name" value="CuRO_1_CumA_like"/>
    <property type="match status" value="1"/>
</dbReference>
<dbReference type="Pfam" id="PF00394">
    <property type="entry name" value="Cu-oxidase"/>
    <property type="match status" value="1"/>
</dbReference>
<feature type="domain" description="Plastocyanin-like" evidence="7">
    <location>
        <begin position="63"/>
        <end position="169"/>
    </location>
</feature>
<dbReference type="Pfam" id="PF07731">
    <property type="entry name" value="Cu-oxidase_2"/>
    <property type="match status" value="1"/>
</dbReference>
<evidence type="ECO:0000256" key="1">
    <source>
        <dbReference type="ARBA" id="ARBA00022723"/>
    </source>
</evidence>